<dbReference type="OrthoDB" id="8757728at2"/>
<evidence type="ECO:0000259" key="2">
    <source>
        <dbReference type="Pfam" id="PF09557"/>
    </source>
</evidence>
<evidence type="ECO:0000313" key="3">
    <source>
        <dbReference type="EMBL" id="TCS35575.1"/>
    </source>
</evidence>
<proteinExistence type="predicted"/>
<evidence type="ECO:0000256" key="1">
    <source>
        <dbReference type="SAM" id="MobiDB-lite"/>
    </source>
</evidence>
<dbReference type="RefSeq" id="WP_132259667.1">
    <property type="nucleotide sequence ID" value="NZ_SLZQ01000010.1"/>
</dbReference>
<evidence type="ECO:0000313" key="4">
    <source>
        <dbReference type="Proteomes" id="UP000295382"/>
    </source>
</evidence>
<dbReference type="AlphaFoldDB" id="A0A4R3HU97"/>
<keyword evidence="4" id="KW-1185">Reference proteome</keyword>
<accession>A0A4R3HU97</accession>
<dbReference type="InterPro" id="IPR019060">
    <property type="entry name" value="DUF2382"/>
</dbReference>
<gene>
    <name evidence="3" type="ORF">EDC30_11043</name>
</gene>
<feature type="region of interest" description="Disordered" evidence="1">
    <location>
        <begin position="1"/>
        <end position="20"/>
    </location>
</feature>
<feature type="domain" description="DUF2382" evidence="2">
    <location>
        <begin position="90"/>
        <end position="201"/>
    </location>
</feature>
<feature type="compositionally biased region" description="Polar residues" evidence="1">
    <location>
        <begin position="216"/>
        <end position="234"/>
    </location>
</feature>
<dbReference type="EMBL" id="SLZQ01000010">
    <property type="protein sequence ID" value="TCS35575.1"/>
    <property type="molecule type" value="Genomic_DNA"/>
</dbReference>
<name>A0A4R3HU97_PAULE</name>
<dbReference type="Proteomes" id="UP000295382">
    <property type="component" value="Unassembled WGS sequence"/>
</dbReference>
<organism evidence="3 4">
    <name type="scientific">Paucimonas lemoignei</name>
    <name type="common">Pseudomonas lemoignei</name>
    <dbReference type="NCBI Taxonomy" id="29443"/>
    <lineage>
        <taxon>Bacteria</taxon>
        <taxon>Pseudomonadati</taxon>
        <taxon>Pseudomonadota</taxon>
        <taxon>Betaproteobacteria</taxon>
        <taxon>Burkholderiales</taxon>
        <taxon>Burkholderiaceae</taxon>
        <taxon>Paucimonas</taxon>
    </lineage>
</organism>
<reference evidence="3 4" key="1">
    <citation type="submission" date="2019-03" db="EMBL/GenBank/DDBJ databases">
        <title>Genomic Encyclopedia of Type Strains, Phase IV (KMG-IV): sequencing the most valuable type-strain genomes for metagenomic binning, comparative biology and taxonomic classification.</title>
        <authorList>
            <person name="Goeker M."/>
        </authorList>
    </citation>
    <scope>NUCLEOTIDE SEQUENCE [LARGE SCALE GENOMIC DNA]</scope>
    <source>
        <strain evidence="3 4">DSM 7445</strain>
    </source>
</reference>
<feature type="compositionally biased region" description="Basic and acidic residues" evidence="1">
    <location>
        <begin position="1"/>
        <end position="11"/>
    </location>
</feature>
<protein>
    <submittedName>
        <fullName evidence="3">Uncharacterized protein (TIGR02271 family)</fullName>
    </submittedName>
</protein>
<sequence>MKDKVTRDRTAVDQSENATVFDTDGRQANIVERGETNGGTYVILKQQDGTSLQIPLDLLQQRSDGDYSIPFAFSALDNATRSPQQGQVIPVIQEELQVNKRTIETGRGIRVHQHVVERTEVVDVPLQEDVLEVTRVPIGRPVDRAQIPQARQEGETFIVPVFEEVLVVERQLRLKEEVRITRHKREIRAPQHVVLQSQEVSIEHFDENTRWRGTTGMPSNPKQNTNSPGTSAGQ</sequence>
<feature type="region of interest" description="Disordered" evidence="1">
    <location>
        <begin position="209"/>
        <end position="234"/>
    </location>
</feature>
<comment type="caution">
    <text evidence="3">The sequence shown here is derived from an EMBL/GenBank/DDBJ whole genome shotgun (WGS) entry which is preliminary data.</text>
</comment>
<dbReference type="Pfam" id="PF09557">
    <property type="entry name" value="DUF2382"/>
    <property type="match status" value="1"/>
</dbReference>